<evidence type="ECO:0000313" key="3">
    <source>
        <dbReference type="Proteomes" id="UP000245431"/>
    </source>
</evidence>
<gene>
    <name evidence="1" type="ORF">PVE_R1G5832</name>
    <name evidence="2" type="ORF">PVE_R2G1015</name>
</gene>
<dbReference type="RefSeq" id="WP_152480426.1">
    <property type="nucleotide sequence ID" value="NZ_AOUH01000006.1"/>
</dbReference>
<dbReference type="Proteomes" id="UP000245431">
    <property type="component" value="Chromosome PVE_r2"/>
</dbReference>
<sequence>MHFIPQLADDTRIWEILGIRDVSFLDGDPSALSLQFFCFSDEDPPARSKRWVSVLNLPVTAIKHVKPGSRWKNGEQLKPVTKRYRQARPVDPSKAKLRVCKKYYSEQELIKKISNARDPHLAFIKQINHIFYRGPHYTVRIPCSELIRYFLFPTFRYGKSVLTGKFEDFVGINSAGSEIPQKRATEREVLTTNFLTSSGEGIRAARHPFKMLKISNINRETRREYSPISLSAIFPTANFSYIKMKVTAGTPKDTVAVQIYTVSIDSFKAA</sequence>
<evidence type="ECO:0000313" key="1">
    <source>
        <dbReference type="EMBL" id="SBW83712.1"/>
    </source>
</evidence>
<dbReference type="AlphaFoldDB" id="A0A1D3K613"/>
<organism evidence="1 3">
    <name type="scientific">Pseudomonas veronii 1YdBTEX2</name>
    <dbReference type="NCBI Taxonomy" id="1295141"/>
    <lineage>
        <taxon>Bacteria</taxon>
        <taxon>Pseudomonadati</taxon>
        <taxon>Pseudomonadota</taxon>
        <taxon>Gammaproteobacteria</taxon>
        <taxon>Pseudomonadales</taxon>
        <taxon>Pseudomonadaceae</taxon>
        <taxon>Pseudomonas</taxon>
    </lineage>
</organism>
<dbReference type="Proteomes" id="UP000245431">
    <property type="component" value="Chromosome PVE_r1"/>
</dbReference>
<evidence type="ECO:0000313" key="2">
    <source>
        <dbReference type="EMBL" id="SBW85040.1"/>
    </source>
</evidence>
<dbReference type="EMBL" id="LT599583">
    <property type="protein sequence ID" value="SBW83712.1"/>
    <property type="molecule type" value="Genomic_DNA"/>
</dbReference>
<reference evidence="1" key="1">
    <citation type="submission" date="2016-07" db="EMBL/GenBank/DDBJ databases">
        <authorList>
            <person name="Bertelli C."/>
        </authorList>
    </citation>
    <scope>NUCLEOTIDE SEQUENCE</scope>
    <source>
        <strain evidence="1">1YdBTEX2</strain>
    </source>
</reference>
<dbReference type="EMBL" id="LT599584">
    <property type="protein sequence ID" value="SBW85040.1"/>
    <property type="molecule type" value="Genomic_DNA"/>
</dbReference>
<proteinExistence type="predicted"/>
<protein>
    <submittedName>
        <fullName evidence="1">Uncharacterized protein</fullName>
    </submittedName>
</protein>
<name>A0A1D3K613_PSEVE</name>
<reference evidence="3" key="2">
    <citation type="submission" date="2016-07" db="EMBL/GenBank/DDBJ databases">
        <authorList>
            <person name="Florea S."/>
            <person name="Webb J.S."/>
            <person name="Jaromczyk J."/>
            <person name="Schardl C.L."/>
        </authorList>
    </citation>
    <scope>NUCLEOTIDE SEQUENCE [LARGE SCALE GENOMIC DNA]</scope>
    <source>
        <strain evidence="3">1YdBTEX2</strain>
    </source>
</reference>
<accession>A0A1D3K613</accession>